<evidence type="ECO:0000256" key="9">
    <source>
        <dbReference type="RuleBase" id="RU000520"/>
    </source>
</evidence>
<dbReference type="PANTHER" id="PTHR11846:SF0">
    <property type="entry name" value="ADENYLOSUCCINATE SYNTHETASE"/>
    <property type="match status" value="1"/>
</dbReference>
<evidence type="ECO:0000256" key="5">
    <source>
        <dbReference type="ARBA" id="ARBA00022755"/>
    </source>
</evidence>
<evidence type="ECO:0000313" key="10">
    <source>
        <dbReference type="EMBL" id="SMG14874.1"/>
    </source>
</evidence>
<keyword evidence="2 8" id="KW-0436">Ligase</keyword>
<dbReference type="EMBL" id="FXAU01000001">
    <property type="protein sequence ID" value="SMG14874.1"/>
    <property type="molecule type" value="Genomic_DNA"/>
</dbReference>
<name>A0A1X7IJ69_9SPHI</name>
<feature type="binding site" evidence="8">
    <location>
        <position position="145"/>
    </location>
    <ligand>
        <name>IMP</name>
        <dbReference type="ChEBI" id="CHEBI:58053"/>
        <note>ligand shared between dimeric partners</note>
    </ligand>
</feature>
<dbReference type="GO" id="GO:0046040">
    <property type="term" value="P:IMP metabolic process"/>
    <property type="evidence" value="ECO:0007669"/>
    <property type="project" value="TreeGrafter"/>
</dbReference>
<comment type="function">
    <text evidence="8">Plays an important role in the de novo pathway of purine nucleotide biosynthesis. Catalyzes the first committed step in the biosynthesis of AMP from IMP.</text>
</comment>
<dbReference type="HAMAP" id="MF_00011">
    <property type="entry name" value="Adenylosucc_synth"/>
    <property type="match status" value="1"/>
</dbReference>
<protein>
    <recommendedName>
        <fullName evidence="8 9">Adenylosuccinate synthetase</fullName>
        <shortName evidence="8">AMPSase</shortName>
        <shortName evidence="8">AdSS</shortName>
        <ecNumber evidence="8 9">6.3.4.4</ecNumber>
    </recommendedName>
    <alternativeName>
        <fullName evidence="8">IMP--aspartate ligase</fullName>
    </alternativeName>
</protein>
<feature type="binding site" evidence="8">
    <location>
        <begin position="299"/>
        <end position="305"/>
    </location>
    <ligand>
        <name>substrate</name>
    </ligand>
</feature>
<dbReference type="InterPro" id="IPR042111">
    <property type="entry name" value="Adenylosuccinate_synth_dom3"/>
</dbReference>
<feature type="binding site" description="in other chain" evidence="8">
    <location>
        <position position="239"/>
    </location>
    <ligand>
        <name>IMP</name>
        <dbReference type="ChEBI" id="CHEBI:58053"/>
        <note>ligand shared between dimeric partners</note>
    </ligand>
</feature>
<keyword evidence="8" id="KW-0963">Cytoplasm</keyword>
<evidence type="ECO:0000256" key="4">
    <source>
        <dbReference type="ARBA" id="ARBA00022741"/>
    </source>
</evidence>
<dbReference type="Pfam" id="PF00709">
    <property type="entry name" value="Adenylsucc_synt"/>
    <property type="match status" value="1"/>
</dbReference>
<accession>A0A1X7IJ69</accession>
<dbReference type="InterPro" id="IPR042110">
    <property type="entry name" value="Adenylosuccinate_synth_dom2"/>
</dbReference>
<keyword evidence="3 8" id="KW-0479">Metal-binding</keyword>
<gene>
    <name evidence="8" type="primary">purA</name>
    <name evidence="10" type="ORF">SAMN05660862_0897</name>
</gene>
<feature type="binding site" evidence="8">
    <location>
        <position position="305"/>
    </location>
    <ligand>
        <name>GTP</name>
        <dbReference type="ChEBI" id="CHEBI:37565"/>
    </ligand>
</feature>
<feature type="active site" description="Proton donor" evidence="8">
    <location>
        <position position="41"/>
    </location>
</feature>
<feature type="active site" description="Proton acceptor" evidence="8">
    <location>
        <position position="13"/>
    </location>
</feature>
<feature type="binding site" evidence="8">
    <location>
        <begin position="40"/>
        <end position="42"/>
    </location>
    <ligand>
        <name>GTP</name>
        <dbReference type="ChEBI" id="CHEBI:37565"/>
    </ligand>
</feature>
<dbReference type="InterPro" id="IPR033128">
    <property type="entry name" value="Adenylosuccin_syn_Lys_AS"/>
</dbReference>
<keyword evidence="4 8" id="KW-0547">Nucleotide-binding</keyword>
<dbReference type="GO" id="GO:0000287">
    <property type="term" value="F:magnesium ion binding"/>
    <property type="evidence" value="ECO:0007669"/>
    <property type="project" value="UniProtKB-UniRule"/>
</dbReference>
<dbReference type="GO" id="GO:0044208">
    <property type="term" value="P:'de novo' AMP biosynthetic process"/>
    <property type="evidence" value="ECO:0007669"/>
    <property type="project" value="UniProtKB-UniRule"/>
</dbReference>
<dbReference type="RefSeq" id="WP_085471722.1">
    <property type="nucleotide sequence ID" value="NZ_CP038029.1"/>
</dbReference>
<feature type="binding site" evidence="8">
    <location>
        <position position="13"/>
    </location>
    <ligand>
        <name>Mg(2+)</name>
        <dbReference type="ChEBI" id="CHEBI:18420"/>
    </ligand>
</feature>
<feature type="binding site" evidence="8">
    <location>
        <begin position="331"/>
        <end position="333"/>
    </location>
    <ligand>
        <name>GTP</name>
        <dbReference type="ChEBI" id="CHEBI:37565"/>
    </ligand>
</feature>
<organism evidence="10 11">
    <name type="scientific">Sphingobacterium psychroaquaticum</name>
    <dbReference type="NCBI Taxonomy" id="561061"/>
    <lineage>
        <taxon>Bacteria</taxon>
        <taxon>Pseudomonadati</taxon>
        <taxon>Bacteroidota</taxon>
        <taxon>Sphingobacteriia</taxon>
        <taxon>Sphingobacteriales</taxon>
        <taxon>Sphingobacteriaceae</taxon>
        <taxon>Sphingobacterium</taxon>
    </lineage>
</organism>
<evidence type="ECO:0000256" key="8">
    <source>
        <dbReference type="HAMAP-Rule" id="MF_00011"/>
    </source>
</evidence>
<dbReference type="EC" id="6.3.4.4" evidence="8 9"/>
<comment type="catalytic activity">
    <reaction evidence="8 9">
        <text>IMP + L-aspartate + GTP = N(6)-(1,2-dicarboxyethyl)-AMP + GDP + phosphate + 2 H(+)</text>
        <dbReference type="Rhea" id="RHEA:15753"/>
        <dbReference type="ChEBI" id="CHEBI:15378"/>
        <dbReference type="ChEBI" id="CHEBI:29991"/>
        <dbReference type="ChEBI" id="CHEBI:37565"/>
        <dbReference type="ChEBI" id="CHEBI:43474"/>
        <dbReference type="ChEBI" id="CHEBI:57567"/>
        <dbReference type="ChEBI" id="CHEBI:58053"/>
        <dbReference type="ChEBI" id="CHEBI:58189"/>
        <dbReference type="EC" id="6.3.4.4"/>
    </reaction>
</comment>
<feature type="binding site" evidence="8">
    <location>
        <begin position="12"/>
        <end position="18"/>
    </location>
    <ligand>
        <name>GTP</name>
        <dbReference type="ChEBI" id="CHEBI:37565"/>
    </ligand>
</feature>
<dbReference type="Gene3D" id="3.90.170.10">
    <property type="entry name" value="Adenylosuccinate Synthetase, subunit A, domain 3"/>
    <property type="match status" value="1"/>
</dbReference>
<dbReference type="NCBIfam" id="NF002223">
    <property type="entry name" value="PRK01117.1"/>
    <property type="match status" value="1"/>
</dbReference>
<dbReference type="PROSITE" id="PS01266">
    <property type="entry name" value="ADENYLOSUCCIN_SYN_1"/>
    <property type="match status" value="1"/>
</dbReference>
<dbReference type="GO" id="GO:0005525">
    <property type="term" value="F:GTP binding"/>
    <property type="evidence" value="ECO:0007669"/>
    <property type="project" value="UniProtKB-UniRule"/>
</dbReference>
<comment type="subcellular location">
    <subcellularLocation>
        <location evidence="8">Cytoplasm</location>
    </subcellularLocation>
</comment>
<dbReference type="GO" id="GO:0004019">
    <property type="term" value="F:adenylosuccinate synthase activity"/>
    <property type="evidence" value="ECO:0007669"/>
    <property type="project" value="UniProtKB-UniRule"/>
</dbReference>
<dbReference type="GO" id="GO:0005737">
    <property type="term" value="C:cytoplasm"/>
    <property type="evidence" value="ECO:0007669"/>
    <property type="project" value="UniProtKB-SubCell"/>
</dbReference>
<evidence type="ECO:0000256" key="7">
    <source>
        <dbReference type="ARBA" id="ARBA00023134"/>
    </source>
</evidence>
<dbReference type="InterPro" id="IPR027417">
    <property type="entry name" value="P-loop_NTPase"/>
</dbReference>
<evidence type="ECO:0000256" key="2">
    <source>
        <dbReference type="ARBA" id="ARBA00022598"/>
    </source>
</evidence>
<evidence type="ECO:0000256" key="3">
    <source>
        <dbReference type="ARBA" id="ARBA00022723"/>
    </source>
</evidence>
<dbReference type="UniPathway" id="UPA00075">
    <property type="reaction ID" value="UER00335"/>
</dbReference>
<dbReference type="AlphaFoldDB" id="A0A1X7IJ69"/>
<proteinExistence type="inferred from homology"/>
<feature type="binding site" evidence="8">
    <location>
        <position position="40"/>
    </location>
    <ligand>
        <name>Mg(2+)</name>
        <dbReference type="ChEBI" id="CHEBI:18420"/>
    </ligand>
</feature>
<dbReference type="SUPFAM" id="SSF52540">
    <property type="entry name" value="P-loop containing nucleoside triphosphate hydrolases"/>
    <property type="match status" value="1"/>
</dbReference>
<dbReference type="InterPro" id="IPR018220">
    <property type="entry name" value="Adenylosuccin_syn_GTP-bd"/>
</dbReference>
<keyword evidence="11" id="KW-1185">Reference proteome</keyword>
<feature type="binding site" description="in other chain" evidence="8">
    <location>
        <position position="224"/>
    </location>
    <ligand>
        <name>IMP</name>
        <dbReference type="ChEBI" id="CHEBI:58053"/>
        <note>ligand shared between dimeric partners</note>
    </ligand>
</feature>
<dbReference type="FunFam" id="3.90.170.10:FF:000001">
    <property type="entry name" value="Adenylosuccinate synthetase"/>
    <property type="match status" value="1"/>
</dbReference>
<dbReference type="Gene3D" id="1.10.300.10">
    <property type="entry name" value="Adenylosuccinate Synthetase, subunit A, domain 2"/>
    <property type="match status" value="1"/>
</dbReference>
<evidence type="ECO:0000256" key="6">
    <source>
        <dbReference type="ARBA" id="ARBA00022842"/>
    </source>
</evidence>
<feature type="binding site" description="in other chain" evidence="8">
    <location>
        <begin position="13"/>
        <end position="16"/>
    </location>
    <ligand>
        <name>IMP</name>
        <dbReference type="ChEBI" id="CHEBI:58053"/>
        <note>ligand shared between dimeric partners</note>
    </ligand>
</feature>
<keyword evidence="6 8" id="KW-0460">Magnesium</keyword>
<dbReference type="InterPro" id="IPR042109">
    <property type="entry name" value="Adenylosuccinate_synth_dom1"/>
</dbReference>
<evidence type="ECO:0000256" key="1">
    <source>
        <dbReference type="ARBA" id="ARBA00011738"/>
    </source>
</evidence>
<dbReference type="PANTHER" id="PTHR11846">
    <property type="entry name" value="ADENYLOSUCCINATE SYNTHETASE"/>
    <property type="match status" value="1"/>
</dbReference>
<dbReference type="OrthoDB" id="9807553at2"/>
<dbReference type="PROSITE" id="PS00513">
    <property type="entry name" value="ADENYLOSUCCIN_SYN_2"/>
    <property type="match status" value="1"/>
</dbReference>
<feature type="binding site" evidence="8">
    <location>
        <begin position="412"/>
        <end position="414"/>
    </location>
    <ligand>
        <name>GTP</name>
        <dbReference type="ChEBI" id="CHEBI:37565"/>
    </ligand>
</feature>
<keyword evidence="5 8" id="KW-0658">Purine biosynthesis</keyword>
<comment type="cofactor">
    <cofactor evidence="8">
        <name>Mg(2+)</name>
        <dbReference type="ChEBI" id="CHEBI:18420"/>
    </cofactor>
    <text evidence="8">Binds 1 Mg(2+) ion per subunit.</text>
</comment>
<comment type="pathway">
    <text evidence="8 9">Purine metabolism; AMP biosynthesis via de novo pathway; AMP from IMP: step 1/2.</text>
</comment>
<sequence length="423" mass="46363">MQVDVLLGLQWGDEGKGKIVDVFCPKYDLIARFQGGPNAGHTLEFDNKKFVLNTIPSGIFNEGTLNLIGSGVVIDPIILKRELDNLKTAGFDPVGKGKLVLARKAHLILPTHQLLDAASESKMGAGKIGSTLKGIGPTYMDKTGRNGLRVGDTTLPDFKERYEKLKAKHLEILSHYGEVPDFSEKEAAFLQAIEFIKAIPHVDAEHLVNNYLKEGKKVLAEGAQGTLLDVDFGSYPFVTSSNTTTAGACTGLGIAPNKIGQVYGIFKAYATRVGGGPFPTELDNETGEQLRQLGHEFGATTGRARRTGWIDIPALKYAIMLNGVTELIMMKADVLDTFEKIYVCTHYKYNGEVIDYMPYEIITNQAEPVLEEVEGWNQDVTGIRTPGEIPTALKNYIAYLEKALEVPIKYLSVGPDRVQTIEL</sequence>
<comment type="subunit">
    <text evidence="1 8">Homodimer.</text>
</comment>
<dbReference type="CDD" id="cd03108">
    <property type="entry name" value="AdSS"/>
    <property type="match status" value="1"/>
</dbReference>
<dbReference type="NCBIfam" id="TIGR00184">
    <property type="entry name" value="purA"/>
    <property type="match status" value="1"/>
</dbReference>
<reference evidence="10 11" key="1">
    <citation type="submission" date="2017-04" db="EMBL/GenBank/DDBJ databases">
        <authorList>
            <person name="Afonso C.L."/>
            <person name="Miller P.J."/>
            <person name="Scott M.A."/>
            <person name="Spackman E."/>
            <person name="Goraichik I."/>
            <person name="Dimitrov K.M."/>
            <person name="Suarez D.L."/>
            <person name="Swayne D.E."/>
        </authorList>
    </citation>
    <scope>NUCLEOTIDE SEQUENCE [LARGE SCALE GENOMIC DNA]</scope>
    <source>
        <strain evidence="10 11">DSM 22418</strain>
    </source>
</reference>
<dbReference type="Proteomes" id="UP000192980">
    <property type="component" value="Unassembled WGS sequence"/>
</dbReference>
<feature type="binding site" description="in other chain" evidence="8">
    <location>
        <position position="131"/>
    </location>
    <ligand>
        <name>IMP</name>
        <dbReference type="ChEBI" id="CHEBI:58053"/>
        <note>ligand shared between dimeric partners</note>
    </ligand>
</feature>
<dbReference type="STRING" id="561061.SAMN05660862_0897"/>
<feature type="binding site" description="in other chain" evidence="8">
    <location>
        <begin position="38"/>
        <end position="41"/>
    </location>
    <ligand>
        <name>IMP</name>
        <dbReference type="ChEBI" id="CHEBI:58053"/>
        <note>ligand shared between dimeric partners</note>
    </ligand>
</feature>
<dbReference type="InterPro" id="IPR001114">
    <property type="entry name" value="Adenylosuccinate_synthetase"/>
</dbReference>
<feature type="binding site" description="in other chain" evidence="8">
    <location>
        <position position="303"/>
    </location>
    <ligand>
        <name>IMP</name>
        <dbReference type="ChEBI" id="CHEBI:58053"/>
        <note>ligand shared between dimeric partners</note>
    </ligand>
</feature>
<evidence type="ECO:0000313" key="11">
    <source>
        <dbReference type="Proteomes" id="UP000192980"/>
    </source>
</evidence>
<dbReference type="SMART" id="SM00788">
    <property type="entry name" value="Adenylsucc_synt"/>
    <property type="match status" value="1"/>
</dbReference>
<keyword evidence="7 8" id="KW-0342">GTP-binding</keyword>
<comment type="similarity">
    <text evidence="8 9">Belongs to the adenylosuccinate synthetase family.</text>
</comment>
<dbReference type="Gene3D" id="3.40.440.10">
    <property type="entry name" value="Adenylosuccinate Synthetase, subunit A, domain 1"/>
    <property type="match status" value="1"/>
</dbReference>